<keyword evidence="6" id="KW-0547">Nucleotide-binding</keyword>
<feature type="domain" description="HD" evidence="10">
    <location>
        <begin position="272"/>
        <end position="381"/>
    </location>
</feature>
<dbReference type="Pfam" id="PF01743">
    <property type="entry name" value="PolyA_pol"/>
    <property type="match status" value="1"/>
</dbReference>
<dbReference type="PANTHER" id="PTHR46173">
    <property type="entry name" value="CCA TRNA NUCLEOTIDYLTRANSFERASE 1, MITOCHONDRIAL"/>
    <property type="match status" value="1"/>
</dbReference>
<dbReference type="RefSeq" id="WP_068140288.1">
    <property type="nucleotide sequence ID" value="NZ_AP014924.1"/>
</dbReference>
<dbReference type="PANTHER" id="PTHR46173:SF1">
    <property type="entry name" value="CCA TRNA NUCLEOTIDYLTRANSFERASE 1, MITOCHONDRIAL"/>
    <property type="match status" value="1"/>
</dbReference>
<dbReference type="InterPro" id="IPR002646">
    <property type="entry name" value="PolA_pol_head_dom"/>
</dbReference>
<keyword evidence="5" id="KW-0479">Metal-binding</keyword>
<dbReference type="EMBL" id="AP014924">
    <property type="protein sequence ID" value="BAS29044.1"/>
    <property type="molecule type" value="Genomic_DNA"/>
</dbReference>
<evidence type="ECO:0000259" key="11">
    <source>
        <dbReference type="Pfam" id="PF12627"/>
    </source>
</evidence>
<evidence type="ECO:0000313" key="12">
    <source>
        <dbReference type="EMBL" id="BAS29044.1"/>
    </source>
</evidence>
<dbReference type="Pfam" id="PF01966">
    <property type="entry name" value="HD"/>
    <property type="match status" value="1"/>
</dbReference>
<keyword evidence="7" id="KW-0460">Magnesium</keyword>
<dbReference type="GO" id="GO:0000049">
    <property type="term" value="F:tRNA binding"/>
    <property type="evidence" value="ECO:0007669"/>
    <property type="project" value="TreeGrafter"/>
</dbReference>
<reference evidence="13" key="2">
    <citation type="journal article" date="2016" name="Int. J. Syst. Evol. Microbiol.">
        <title>Complete genome sequence and cell structure of Limnochorda pilosa, a Gram-negative spore-former within the phylum Firmicutes.</title>
        <authorList>
            <person name="Watanabe M."/>
            <person name="Kojima H."/>
            <person name="Fukui M."/>
        </authorList>
    </citation>
    <scope>NUCLEOTIDE SEQUENCE [LARGE SCALE GENOMIC DNA]</scope>
    <source>
        <strain evidence="13">HC45</strain>
    </source>
</reference>
<dbReference type="InterPro" id="IPR032828">
    <property type="entry name" value="PolyA_RNA-bd"/>
</dbReference>
<dbReference type="STRING" id="1555112.LIP_3227"/>
<sequence length="470" mass="51653">MTQPVQTIHVPAAVEAVCRHLAGAGFQVYLVGGCVRDSLLGRPPRDWDVATDARPPQVLDLFPEARPTGIAFGTVTVPLQGLDPGDGVEVTTFRIDLEYRDAHRPGRVAFADRLEPDLARRDFTINALAYEPLRGELVDLARGLDDLRRGVIRAVGDPFARLHEDPLRSLRAVRLVAELGFRIDPRTRQAARALAGRLPLLSGERIRDELLRLLVGPHAGRALREASWLGLLSAAIPELAPARAFPQGKPNARTLLEHVIQTVSACPPDPVVRLAALLHDVAKPQTAQRQWAPSGRERLTFYGHDVEGAVMAGDVCQRLKLDRRRREAVVSLVRWHMVSGSDLGKKAVRRWMAQAPRLEDEETGEAWVRRLIALRRADHLASGHGPENPFADRLEQMLAEVAAEASAFTVHDLAVDGHRVMELLGIGPGPEVGRALSWLLDRVLDDPSLNTPERLAGLIRELPPAHHGQG</sequence>
<dbReference type="CDD" id="cd05398">
    <property type="entry name" value="NT_ClassII-CCAase"/>
    <property type="match status" value="1"/>
</dbReference>
<evidence type="ECO:0000256" key="5">
    <source>
        <dbReference type="ARBA" id="ARBA00022723"/>
    </source>
</evidence>
<dbReference type="GO" id="GO:0016779">
    <property type="term" value="F:nucleotidyltransferase activity"/>
    <property type="evidence" value="ECO:0007669"/>
    <property type="project" value="UniProtKB-KW"/>
</dbReference>
<name>A0A0K2SQD6_LIMPI</name>
<dbReference type="InterPro" id="IPR003607">
    <property type="entry name" value="HD/PDEase_dom"/>
</dbReference>
<dbReference type="GO" id="GO:0008033">
    <property type="term" value="P:tRNA processing"/>
    <property type="evidence" value="ECO:0007669"/>
    <property type="project" value="UniProtKB-KW"/>
</dbReference>
<accession>A0A0K2SQD6</accession>
<evidence type="ECO:0000256" key="4">
    <source>
        <dbReference type="ARBA" id="ARBA00022695"/>
    </source>
</evidence>
<dbReference type="InterPro" id="IPR050264">
    <property type="entry name" value="Bact_CCA-adding_enz_type3_sf"/>
</dbReference>
<feature type="domain" description="Poly A polymerase head" evidence="9">
    <location>
        <begin position="28"/>
        <end position="153"/>
    </location>
</feature>
<keyword evidence="3" id="KW-0819">tRNA processing</keyword>
<dbReference type="KEGG" id="lpil:LIP_3227"/>
<dbReference type="GO" id="GO:0046872">
    <property type="term" value="F:metal ion binding"/>
    <property type="evidence" value="ECO:0007669"/>
    <property type="project" value="UniProtKB-KW"/>
</dbReference>
<evidence type="ECO:0000256" key="6">
    <source>
        <dbReference type="ARBA" id="ARBA00022741"/>
    </source>
</evidence>
<dbReference type="PATRIC" id="fig|1555112.3.peg.3265"/>
<dbReference type="SUPFAM" id="SSF81301">
    <property type="entry name" value="Nucleotidyltransferase"/>
    <property type="match status" value="1"/>
</dbReference>
<dbReference type="CDD" id="cd00077">
    <property type="entry name" value="HDc"/>
    <property type="match status" value="1"/>
</dbReference>
<evidence type="ECO:0000256" key="2">
    <source>
        <dbReference type="ARBA" id="ARBA00022679"/>
    </source>
</evidence>
<evidence type="ECO:0000259" key="10">
    <source>
        <dbReference type="Pfam" id="PF01966"/>
    </source>
</evidence>
<evidence type="ECO:0000256" key="3">
    <source>
        <dbReference type="ARBA" id="ARBA00022694"/>
    </source>
</evidence>
<proteinExistence type="inferred from homology"/>
<dbReference type="InterPro" id="IPR006674">
    <property type="entry name" value="HD_domain"/>
</dbReference>
<evidence type="ECO:0000256" key="1">
    <source>
        <dbReference type="ARBA" id="ARBA00001946"/>
    </source>
</evidence>
<dbReference type="AlphaFoldDB" id="A0A0K2SQD6"/>
<dbReference type="Gene3D" id="1.10.3090.10">
    <property type="entry name" value="cca-adding enzyme, domain 2"/>
    <property type="match status" value="1"/>
</dbReference>
<dbReference type="SUPFAM" id="SSF81891">
    <property type="entry name" value="Poly A polymerase C-terminal region-like"/>
    <property type="match status" value="1"/>
</dbReference>
<reference evidence="13" key="1">
    <citation type="submission" date="2015-07" db="EMBL/GenBank/DDBJ databases">
        <title>Complete genome sequence and phylogenetic analysis of Limnochorda pilosa.</title>
        <authorList>
            <person name="Watanabe M."/>
            <person name="Kojima H."/>
            <person name="Fukui M."/>
        </authorList>
    </citation>
    <scope>NUCLEOTIDE SEQUENCE [LARGE SCALE GENOMIC DNA]</scope>
    <source>
        <strain evidence="13">HC45</strain>
    </source>
</reference>
<keyword evidence="13" id="KW-1185">Reference proteome</keyword>
<keyword evidence="4 12" id="KW-0548">Nucleotidyltransferase</keyword>
<feature type="domain" description="tRNA nucleotidyltransferase/poly(A) polymerase RNA and SrmB- binding" evidence="11">
    <location>
        <begin position="180"/>
        <end position="241"/>
    </location>
</feature>
<comment type="cofactor">
    <cofactor evidence="1">
        <name>Mg(2+)</name>
        <dbReference type="ChEBI" id="CHEBI:18420"/>
    </cofactor>
</comment>
<protein>
    <submittedName>
        <fullName evidence="12">Polynucleotide adenylyltransferase</fullName>
    </submittedName>
</protein>
<dbReference type="InterPro" id="IPR043519">
    <property type="entry name" value="NT_sf"/>
</dbReference>
<keyword evidence="2 8" id="KW-0808">Transferase</keyword>
<evidence type="ECO:0000313" key="13">
    <source>
        <dbReference type="Proteomes" id="UP000065807"/>
    </source>
</evidence>
<dbReference type="OrthoDB" id="9805698at2"/>
<organism evidence="12 13">
    <name type="scientific">Limnochorda pilosa</name>
    <dbReference type="NCBI Taxonomy" id="1555112"/>
    <lineage>
        <taxon>Bacteria</taxon>
        <taxon>Bacillati</taxon>
        <taxon>Bacillota</taxon>
        <taxon>Limnochordia</taxon>
        <taxon>Limnochordales</taxon>
        <taxon>Limnochordaceae</taxon>
        <taxon>Limnochorda</taxon>
    </lineage>
</organism>
<dbReference type="Pfam" id="PF12627">
    <property type="entry name" value="PolyA_pol_RNAbd"/>
    <property type="match status" value="1"/>
</dbReference>
<dbReference type="Gene3D" id="1.10.246.80">
    <property type="match status" value="1"/>
</dbReference>
<dbReference type="GO" id="GO:0000166">
    <property type="term" value="F:nucleotide binding"/>
    <property type="evidence" value="ECO:0007669"/>
    <property type="project" value="UniProtKB-KW"/>
</dbReference>
<evidence type="ECO:0000259" key="9">
    <source>
        <dbReference type="Pfam" id="PF01743"/>
    </source>
</evidence>
<evidence type="ECO:0000256" key="8">
    <source>
        <dbReference type="RuleBase" id="RU003953"/>
    </source>
</evidence>
<keyword evidence="8" id="KW-0694">RNA-binding</keyword>
<comment type="similarity">
    <text evidence="8">Belongs to the tRNA nucleotidyltransferase/poly(A) polymerase family.</text>
</comment>
<dbReference type="Proteomes" id="UP000065807">
    <property type="component" value="Chromosome"/>
</dbReference>
<gene>
    <name evidence="12" type="ORF">LIP_3227</name>
</gene>
<dbReference type="Gene3D" id="3.30.460.10">
    <property type="entry name" value="Beta Polymerase, domain 2"/>
    <property type="match status" value="1"/>
</dbReference>
<evidence type="ECO:0000256" key="7">
    <source>
        <dbReference type="ARBA" id="ARBA00022842"/>
    </source>
</evidence>